<evidence type="ECO:0000256" key="9">
    <source>
        <dbReference type="ARBA" id="ARBA00023136"/>
    </source>
</evidence>
<evidence type="ECO:0000256" key="11">
    <source>
        <dbReference type="SAM" id="MobiDB-lite"/>
    </source>
</evidence>
<comment type="subcellular location">
    <subcellularLocation>
        <location evidence="1">Endoplasmic reticulum membrane</location>
        <topology evidence="1">Multi-pass membrane protein</topology>
    </subcellularLocation>
</comment>
<feature type="compositionally biased region" description="Basic and acidic residues" evidence="11">
    <location>
        <begin position="1365"/>
        <end position="1398"/>
    </location>
</feature>
<dbReference type="GO" id="GO:0006505">
    <property type="term" value="P:GPI anchor metabolic process"/>
    <property type="evidence" value="ECO:0007669"/>
    <property type="project" value="TreeGrafter"/>
</dbReference>
<keyword evidence="7 10" id="KW-0653">Protein transport</keyword>
<protein>
    <recommendedName>
        <fullName evidence="10">GPI inositol-deacylase</fullName>
        <ecNumber evidence="10">3.1.-.-</ecNumber>
    </recommendedName>
</protein>
<dbReference type="OrthoDB" id="348976at2759"/>
<feature type="transmembrane region" description="Helical" evidence="10">
    <location>
        <begin position="952"/>
        <end position="981"/>
    </location>
</feature>
<evidence type="ECO:0000256" key="1">
    <source>
        <dbReference type="ARBA" id="ARBA00004477"/>
    </source>
</evidence>
<dbReference type="PANTHER" id="PTHR15495">
    <property type="entry name" value="NEGATIVE REGULATOR OF VESICLE FORMATION-RELATED"/>
    <property type="match status" value="1"/>
</dbReference>
<dbReference type="EMBL" id="KZ819206">
    <property type="protein sequence ID" value="PWY97511.1"/>
    <property type="molecule type" value="Genomic_DNA"/>
</dbReference>
<evidence type="ECO:0000313" key="15">
    <source>
        <dbReference type="Proteomes" id="UP000246740"/>
    </source>
</evidence>
<feature type="transmembrane region" description="Helical" evidence="10">
    <location>
        <begin position="6"/>
        <end position="27"/>
    </location>
</feature>
<dbReference type="STRING" id="1882483.A0A317XHG8"/>
<feature type="transmembrane region" description="Helical" evidence="10">
    <location>
        <begin position="1075"/>
        <end position="1095"/>
    </location>
</feature>
<evidence type="ECO:0000256" key="5">
    <source>
        <dbReference type="ARBA" id="ARBA00022801"/>
    </source>
</evidence>
<keyword evidence="9 10" id="KW-0472">Membrane</keyword>
<dbReference type="InterPro" id="IPR056824">
    <property type="entry name" value="PGAP1_TMD"/>
</dbReference>
<evidence type="ECO:0000256" key="7">
    <source>
        <dbReference type="ARBA" id="ARBA00022927"/>
    </source>
</evidence>
<dbReference type="GO" id="GO:0070072">
    <property type="term" value="P:vacuolar proton-transporting V-type ATPase complex assembly"/>
    <property type="evidence" value="ECO:0007669"/>
    <property type="project" value="InterPro"/>
</dbReference>
<sequence>MPRSPLVLYRLPFAVLAFSIWICLYSLSSFVHLPEQLGLTQQCRMSRMWPAYIDHTQNLQPFSPSGLWRKYRLYLYRERNYDPMDLPSGSPALFVPGNAGSYAQIRSVASSAARQFYEVGGSGARKDEWKNAPVGKAHTDWYTVDFNEDFSAFSGSTIVEQATFLNEVLAYLRNRYASEPTRQYAAGERNTSVPILAHSMGGIAARLTQHLDNYLSDSVDTIVTLSTPHAYPPVPFDRSIERVYSRINDPATLPRSTSGAPPLIVSIAGGLLDTQLPSDPASVTLARLSETTPASRISTFTSSLPSLWSSVDHLAVMWCDQLREKIARAFLLDSMAFGRISTERTAGGVSGLGSELRKRRELWRRALSLFESADAGNADMGPVELIRDRQSIYDDDRQPYVVDSELASLNVPAQSILSSNETHWTYRVPAQVEGDVSVYTFELLTNLCIGGNPSSGMGPPIPQPVELVVMTCSGAPDPGNPTGGRRAACQVVLPWQWELIPPSFLPRTDLMAKPPQGSEVMPEDKAFPLADEIYHVPGLAYQRLRLDPVVLRRKQIDYIRIERRVATGALVFPRGLKSFVRAGWHSSSAGAVSKHGSRFTLLPDTSGSHGKVGHASIMPQHLAVPISYQWSLPSAGSALLARRIEIVPSQCLLRNLASYTLNSYDRGMHVTEPSFSPFMHISDPSTGDSRWYPQLISSQLVRKIRNNEYDGLPIRLPLSLHGAAPFLPPSRPSLDELRVQIWSDPALLKNPRGSMDAQDDCAAPVEKVIITVDWKATTGLVLMRYRLFLAAWPLGLLAVCLGAAWFKWSVGQYTVFPSPLANLLRPPVEIRYLSRLGPLGTLLVAVPAVLVAVDTLRLAIYRSFVDGSNHGPTSSLLGMVLGLHDNGLSMLLIPTLVLVSYAALLVIVMVSQFGFAALAQLTDRIGLDSRIQWGSLAPSTASGPPRWKPRSLAGLALLLLSVVLCVPHQFVFLCVFLLQLFNTLRSALDVLGVESRYHQHLSFSLVLLLLLPQKVSFLVTWIRNLTAVGVQTPKTSASWMDHHVLDIAPILVLIWIFAGGRGLERARTRIEAKLLTVLFGIVAWYALVLGIRYTYAIYDAFNLLSAVLGLSRHYGSGIHAVAAAATTKPFLVHRDRTSDSDHMSAAEEFELLEADPEDTAAILTRHALPVHHLELPESAMDNTGAITSAQRTYKDDGESSTKSVHASDLSSAASLDELIARYLDALDQYQTVRAQTSERFVAGYLKLSKAKMEVGHSRIGRDAYDSRLLPELRATVAASDSRGTHAPQAKRSSSQVSSPLSIEVRSVKPDYSSLYSDDEKDSLMAGNGTPDVGAQNRSEGLRRRTTGNSTAASADISSDVVANDSADKHDPKQRDKAKTKQKKAKEQHEKPLSKKRAAEPNALLQFVGLPPASLRGAQTDFRSALHVMVGVSSTGTDRKDQGLLQILAELAELESRIRSARDTRISQDGSE</sequence>
<evidence type="ECO:0000256" key="8">
    <source>
        <dbReference type="ARBA" id="ARBA00022989"/>
    </source>
</evidence>
<dbReference type="Pfam" id="PF21730">
    <property type="entry name" value="Vma22_CCDC115"/>
    <property type="match status" value="1"/>
</dbReference>
<feature type="domain" description="GPI inositol-deacylase PGAP1-like alpha/beta" evidence="12">
    <location>
        <begin position="88"/>
        <end position="330"/>
    </location>
</feature>
<evidence type="ECO:0000256" key="10">
    <source>
        <dbReference type="RuleBase" id="RU365011"/>
    </source>
</evidence>
<keyword evidence="15" id="KW-1185">Reference proteome</keyword>
<evidence type="ECO:0000259" key="12">
    <source>
        <dbReference type="Pfam" id="PF07819"/>
    </source>
</evidence>
<evidence type="ECO:0000259" key="13">
    <source>
        <dbReference type="Pfam" id="PF25140"/>
    </source>
</evidence>
<dbReference type="GO" id="GO:0015031">
    <property type="term" value="P:protein transport"/>
    <property type="evidence" value="ECO:0007669"/>
    <property type="project" value="UniProtKB-KW"/>
</dbReference>
<keyword evidence="4 10" id="KW-0812">Transmembrane</keyword>
<feature type="compositionally biased region" description="Low complexity" evidence="11">
    <location>
        <begin position="1348"/>
        <end position="1364"/>
    </location>
</feature>
<evidence type="ECO:0000256" key="4">
    <source>
        <dbReference type="ARBA" id="ARBA00022692"/>
    </source>
</evidence>
<dbReference type="GO" id="GO:0050185">
    <property type="term" value="F:phosphatidylinositol deacylase activity"/>
    <property type="evidence" value="ECO:0007669"/>
    <property type="project" value="TreeGrafter"/>
</dbReference>
<evidence type="ECO:0000313" key="14">
    <source>
        <dbReference type="EMBL" id="PWY97511.1"/>
    </source>
</evidence>
<proteinExistence type="inferred from homology"/>
<dbReference type="InParanoid" id="A0A317XHG8"/>
<evidence type="ECO:0000256" key="2">
    <source>
        <dbReference type="ARBA" id="ARBA00006931"/>
    </source>
</evidence>
<dbReference type="SUPFAM" id="SSF53474">
    <property type="entry name" value="alpha/beta-Hydrolases"/>
    <property type="match status" value="1"/>
</dbReference>
<comment type="similarity">
    <text evidence="2 10">Belongs to the GPI inositol-deacylase family.</text>
</comment>
<accession>A0A317XHG8</accession>
<dbReference type="InterPro" id="IPR029058">
    <property type="entry name" value="AB_hydrolase_fold"/>
</dbReference>
<dbReference type="InterPro" id="IPR039529">
    <property type="entry name" value="PGAP1/BST1"/>
</dbReference>
<feature type="domain" description="GPI inositol-deacylase transmembrane" evidence="13">
    <location>
        <begin position="789"/>
        <end position="1108"/>
    </location>
</feature>
<organism evidence="14 15">
    <name type="scientific">Testicularia cyperi</name>
    <dbReference type="NCBI Taxonomy" id="1882483"/>
    <lineage>
        <taxon>Eukaryota</taxon>
        <taxon>Fungi</taxon>
        <taxon>Dikarya</taxon>
        <taxon>Basidiomycota</taxon>
        <taxon>Ustilaginomycotina</taxon>
        <taxon>Ustilaginomycetes</taxon>
        <taxon>Ustilaginales</taxon>
        <taxon>Anthracoideaceae</taxon>
        <taxon>Testicularia</taxon>
    </lineage>
</organism>
<dbReference type="InterPro" id="IPR012908">
    <property type="entry name" value="PGAP1-ab_dom-like"/>
</dbReference>
<dbReference type="FunCoup" id="A0A317XHG8">
    <property type="interactions" value="133"/>
</dbReference>
<dbReference type="GO" id="GO:0006888">
    <property type="term" value="P:endoplasmic reticulum to Golgi vesicle-mediated transport"/>
    <property type="evidence" value="ECO:0007669"/>
    <property type="project" value="TreeGrafter"/>
</dbReference>
<dbReference type="Proteomes" id="UP000246740">
    <property type="component" value="Unassembled WGS sequence"/>
</dbReference>
<name>A0A317XHG8_9BASI</name>
<dbReference type="Pfam" id="PF07819">
    <property type="entry name" value="PGAP1"/>
    <property type="match status" value="1"/>
</dbReference>
<dbReference type="GO" id="GO:0005789">
    <property type="term" value="C:endoplasmic reticulum membrane"/>
    <property type="evidence" value="ECO:0007669"/>
    <property type="project" value="UniProtKB-SubCell"/>
</dbReference>
<reference evidence="14 15" key="1">
    <citation type="journal article" date="2018" name="Mol. Biol. Evol.">
        <title>Broad Genomic Sampling Reveals a Smut Pathogenic Ancestry of the Fungal Clade Ustilaginomycotina.</title>
        <authorList>
            <person name="Kijpornyongpan T."/>
            <person name="Mondo S.J."/>
            <person name="Barry K."/>
            <person name="Sandor L."/>
            <person name="Lee J."/>
            <person name="Lipzen A."/>
            <person name="Pangilinan J."/>
            <person name="LaButti K."/>
            <person name="Hainaut M."/>
            <person name="Henrissat B."/>
            <person name="Grigoriev I.V."/>
            <person name="Spatafora J.W."/>
            <person name="Aime M.C."/>
        </authorList>
    </citation>
    <scope>NUCLEOTIDE SEQUENCE [LARGE SCALE GENOMIC DNA]</scope>
    <source>
        <strain evidence="14 15">MCA 3645</strain>
    </source>
</reference>
<feature type="region of interest" description="Disordered" evidence="11">
    <location>
        <begin position="1276"/>
        <end position="1399"/>
    </location>
</feature>
<evidence type="ECO:0000256" key="6">
    <source>
        <dbReference type="ARBA" id="ARBA00022824"/>
    </source>
</evidence>
<evidence type="ECO:0000256" key="3">
    <source>
        <dbReference type="ARBA" id="ARBA00022448"/>
    </source>
</evidence>
<keyword evidence="8 10" id="KW-1133">Transmembrane helix</keyword>
<keyword evidence="3 10" id="KW-0813">Transport</keyword>
<dbReference type="Gene3D" id="3.40.50.1820">
    <property type="entry name" value="alpha/beta hydrolase"/>
    <property type="match status" value="1"/>
</dbReference>
<feature type="transmembrane region" description="Helical" evidence="10">
    <location>
        <begin position="891"/>
        <end position="919"/>
    </location>
</feature>
<keyword evidence="5 10" id="KW-0378">Hydrolase</keyword>
<dbReference type="InterPro" id="IPR040357">
    <property type="entry name" value="Vma22/CCDC115"/>
</dbReference>
<feature type="transmembrane region" description="Helical" evidence="10">
    <location>
        <begin position="1001"/>
        <end position="1022"/>
    </location>
</feature>
<dbReference type="EC" id="3.1.-.-" evidence="10"/>
<feature type="compositionally biased region" description="Polar residues" evidence="11">
    <location>
        <begin position="1290"/>
        <end position="1300"/>
    </location>
</feature>
<comment type="function">
    <text evidence="10">Involved in inositol deacylation of GPI-anchored proteins which plays important roles in the quality control and ER-associated degradation of GPI-anchored proteins.</text>
</comment>
<feature type="transmembrane region" description="Helical" evidence="10">
    <location>
        <begin position="787"/>
        <end position="806"/>
    </location>
</feature>
<gene>
    <name evidence="14" type="ORF">BCV70DRAFT_213561</name>
</gene>
<keyword evidence="6 10" id="KW-0256">Endoplasmic reticulum</keyword>
<feature type="transmembrane region" description="Helical" evidence="10">
    <location>
        <begin position="832"/>
        <end position="853"/>
    </location>
</feature>
<dbReference type="Pfam" id="PF25140">
    <property type="entry name" value="PGAP1_TMD"/>
    <property type="match status" value="1"/>
</dbReference>
<dbReference type="PANTHER" id="PTHR15495:SF7">
    <property type="entry name" value="GPI INOSITOL-DEACYLASE"/>
    <property type="match status" value="1"/>
</dbReference>